<gene>
    <name evidence="3" type="ORF">B5M09_007359</name>
</gene>
<dbReference type="InterPro" id="IPR036249">
    <property type="entry name" value="Thioredoxin-like_sf"/>
</dbReference>
<dbReference type="InterPro" id="IPR004046">
    <property type="entry name" value="GST_C"/>
</dbReference>
<accession>A0A425DGC9</accession>
<dbReference type="AlphaFoldDB" id="A0A425DGC9"/>
<name>A0A425DGC9_APHAT</name>
<dbReference type="PANTHER" id="PTHR11571:SF252">
    <property type="entry name" value="GLUTATHIONE S-TRANSFERASE"/>
    <property type="match status" value="1"/>
</dbReference>
<dbReference type="Proteomes" id="UP000284702">
    <property type="component" value="Unassembled WGS sequence"/>
</dbReference>
<dbReference type="CDD" id="cd03039">
    <property type="entry name" value="GST_N_Sigma_like"/>
    <property type="match status" value="1"/>
</dbReference>
<dbReference type="InterPro" id="IPR004045">
    <property type="entry name" value="Glutathione_S-Trfase_N"/>
</dbReference>
<dbReference type="InterPro" id="IPR050213">
    <property type="entry name" value="GST_superfamily"/>
</dbReference>
<dbReference type="PROSITE" id="PS50404">
    <property type="entry name" value="GST_NTER"/>
    <property type="match status" value="1"/>
</dbReference>
<dbReference type="EMBL" id="MZMZ02001826">
    <property type="protein sequence ID" value="RQM28237.1"/>
    <property type="molecule type" value="Genomic_DNA"/>
</dbReference>
<evidence type="ECO:0000313" key="4">
    <source>
        <dbReference type="Proteomes" id="UP000284702"/>
    </source>
</evidence>
<dbReference type="PROSITE" id="PS50405">
    <property type="entry name" value="GST_CTER"/>
    <property type="match status" value="1"/>
</dbReference>
<evidence type="ECO:0008006" key="5">
    <source>
        <dbReference type="Google" id="ProtNLM"/>
    </source>
</evidence>
<proteinExistence type="predicted"/>
<dbReference type="InterPro" id="IPR010987">
    <property type="entry name" value="Glutathione-S-Trfase_C-like"/>
</dbReference>
<reference evidence="3" key="1">
    <citation type="submission" date="2018-07" db="EMBL/GenBank/DDBJ databases">
        <title>Annotation of Aphanomyces astaci genome assembly.</title>
        <authorList>
            <person name="Studholme D.J."/>
        </authorList>
    </citation>
    <scope>NUCLEOTIDE SEQUENCE [LARGE SCALE GENOMIC DNA]</scope>
    <source>
        <strain evidence="3">Pc</strain>
    </source>
</reference>
<comment type="caution">
    <text evidence="3">The sequence shown here is derived from an EMBL/GenBank/DDBJ whole genome shotgun (WGS) entry which is preliminary data.</text>
</comment>
<dbReference type="Gene3D" id="1.20.1050.10">
    <property type="match status" value="1"/>
</dbReference>
<dbReference type="GO" id="GO:0006749">
    <property type="term" value="P:glutathione metabolic process"/>
    <property type="evidence" value="ECO:0007669"/>
    <property type="project" value="TreeGrafter"/>
</dbReference>
<dbReference type="VEuPathDB" id="FungiDB:H257_10286"/>
<dbReference type="Pfam" id="PF14497">
    <property type="entry name" value="GST_C_3"/>
    <property type="match status" value="1"/>
</dbReference>
<dbReference type="Gene3D" id="3.40.30.10">
    <property type="entry name" value="Glutaredoxin"/>
    <property type="match status" value="1"/>
</dbReference>
<dbReference type="PANTHER" id="PTHR11571">
    <property type="entry name" value="GLUTATHIONE S-TRANSFERASE"/>
    <property type="match status" value="1"/>
</dbReference>
<feature type="domain" description="GST C-terminal" evidence="2">
    <location>
        <begin position="92"/>
        <end position="224"/>
    </location>
</feature>
<sequence length="224" mass="24454">MKRTKDILMKLSTVPKEDTFKCNLTFPIRLALVLGDIAFEDERITSAQLSELKSTLPYRQLPVLTINGTAAYAQSHAIARFVALSGLNSTDDLQLALAVDEIDDFASEILELMLSTHSEADKDKKKAVCEALVNSKLADMLGLLEARLVQLKQSNAEGGKGEAWVLNGRLSTADVAVHGLVSMAKLGWLEFVPTTLCEGFPTLVSIHHAVDTHPKVVAWKQSRA</sequence>
<dbReference type="SUPFAM" id="SSF52833">
    <property type="entry name" value="Thioredoxin-like"/>
    <property type="match status" value="1"/>
</dbReference>
<organism evidence="3 4">
    <name type="scientific">Aphanomyces astaci</name>
    <name type="common">Crayfish plague agent</name>
    <dbReference type="NCBI Taxonomy" id="112090"/>
    <lineage>
        <taxon>Eukaryota</taxon>
        <taxon>Sar</taxon>
        <taxon>Stramenopiles</taxon>
        <taxon>Oomycota</taxon>
        <taxon>Saprolegniomycetes</taxon>
        <taxon>Saprolegniales</taxon>
        <taxon>Verrucalvaceae</taxon>
        <taxon>Aphanomyces</taxon>
    </lineage>
</organism>
<dbReference type="GO" id="GO:0004364">
    <property type="term" value="F:glutathione transferase activity"/>
    <property type="evidence" value="ECO:0007669"/>
    <property type="project" value="TreeGrafter"/>
</dbReference>
<dbReference type="InterPro" id="IPR036282">
    <property type="entry name" value="Glutathione-S-Trfase_C_sf"/>
</dbReference>
<evidence type="ECO:0000259" key="1">
    <source>
        <dbReference type="PROSITE" id="PS50404"/>
    </source>
</evidence>
<feature type="domain" description="GST N-terminal" evidence="1">
    <location>
        <begin position="12"/>
        <end position="90"/>
    </location>
</feature>
<protein>
    <recommendedName>
        <fullName evidence="5">GST N-terminal domain-containing protein</fullName>
    </recommendedName>
</protein>
<dbReference type="SUPFAM" id="SSF47616">
    <property type="entry name" value="GST C-terminal domain-like"/>
    <property type="match status" value="1"/>
</dbReference>
<evidence type="ECO:0000259" key="2">
    <source>
        <dbReference type="PROSITE" id="PS50405"/>
    </source>
</evidence>
<evidence type="ECO:0000313" key="3">
    <source>
        <dbReference type="EMBL" id="RQM28237.1"/>
    </source>
</evidence>
<keyword evidence="4" id="KW-1185">Reference proteome</keyword>